<protein>
    <submittedName>
        <fullName evidence="1">Uncharacterized protein</fullName>
    </submittedName>
</protein>
<proteinExistence type="predicted"/>
<accession>A0A0D1LHW5</accession>
<keyword evidence="2" id="KW-1185">Reference proteome</keyword>
<dbReference type="PATRIC" id="fig|280871.6.peg.3749"/>
<organism evidence="1 2">
    <name type="scientific">Mycolicibacterium llatzerense</name>
    <dbReference type="NCBI Taxonomy" id="280871"/>
    <lineage>
        <taxon>Bacteria</taxon>
        <taxon>Bacillati</taxon>
        <taxon>Actinomycetota</taxon>
        <taxon>Actinomycetes</taxon>
        <taxon>Mycobacteriales</taxon>
        <taxon>Mycobacteriaceae</taxon>
        <taxon>Mycolicibacterium</taxon>
    </lineage>
</organism>
<dbReference type="RefSeq" id="WP_043986693.1">
    <property type="nucleotide sequence ID" value="NZ_JXST01000025.1"/>
</dbReference>
<evidence type="ECO:0000313" key="2">
    <source>
        <dbReference type="Proteomes" id="UP000032221"/>
    </source>
</evidence>
<reference evidence="1 2" key="1">
    <citation type="submission" date="2015-01" db="EMBL/GenBank/DDBJ databases">
        <title>Genome sequence of Mycobacterium llatzerense and Mycobacterium immunogenum recovered from brain abscess.</title>
        <authorList>
            <person name="Greninger A.L."/>
            <person name="Langelier C."/>
            <person name="Cunningham G."/>
            <person name="Chiu C.Y."/>
            <person name="Miller S."/>
        </authorList>
    </citation>
    <scope>NUCLEOTIDE SEQUENCE [LARGE SCALE GENOMIC DNA]</scope>
    <source>
        <strain evidence="1 2">CLUC14</strain>
    </source>
</reference>
<evidence type="ECO:0000313" key="1">
    <source>
        <dbReference type="EMBL" id="KIU15606.1"/>
    </source>
</evidence>
<sequence length="62" mass="6769">MTTAEYDDAMARARTTLAVLKRAAAELSTPGRDPDAAATVLRHLRNDLYRPDAPSMAPATRR</sequence>
<dbReference type="Proteomes" id="UP000032221">
    <property type="component" value="Unassembled WGS sequence"/>
</dbReference>
<dbReference type="EMBL" id="JXST01000025">
    <property type="protein sequence ID" value="KIU15606.1"/>
    <property type="molecule type" value="Genomic_DNA"/>
</dbReference>
<dbReference type="AlphaFoldDB" id="A0A0D1LHW5"/>
<dbReference type="STRING" id="280871.TL10_18125"/>
<dbReference type="OrthoDB" id="4764502at2"/>
<gene>
    <name evidence="1" type="ORF">TL10_18125</name>
</gene>
<comment type="caution">
    <text evidence="1">The sequence shown here is derived from an EMBL/GenBank/DDBJ whole genome shotgun (WGS) entry which is preliminary data.</text>
</comment>
<name>A0A0D1LHW5_9MYCO</name>